<organism evidence="4 5">
    <name type="scientific">Pontibacter toksunensis</name>
    <dbReference type="NCBI Taxonomy" id="1332631"/>
    <lineage>
        <taxon>Bacteria</taxon>
        <taxon>Pseudomonadati</taxon>
        <taxon>Bacteroidota</taxon>
        <taxon>Cytophagia</taxon>
        <taxon>Cytophagales</taxon>
        <taxon>Hymenobacteraceae</taxon>
        <taxon>Pontibacter</taxon>
    </lineage>
</organism>
<accession>A0ABW6C8C7</accession>
<evidence type="ECO:0000256" key="1">
    <source>
        <dbReference type="PROSITE-ProRule" id="PRU00169"/>
    </source>
</evidence>
<evidence type="ECO:0000259" key="3">
    <source>
        <dbReference type="PROSITE" id="PS50930"/>
    </source>
</evidence>
<dbReference type="Proteomes" id="UP001597641">
    <property type="component" value="Unassembled WGS sequence"/>
</dbReference>
<dbReference type="RefSeq" id="WP_377492112.1">
    <property type="nucleotide sequence ID" value="NZ_JBHUOX010000048.1"/>
</dbReference>
<name>A0ABW6C8C7_9BACT</name>
<dbReference type="EMBL" id="JBHUOX010000048">
    <property type="protein sequence ID" value="MFD3003873.1"/>
    <property type="molecule type" value="Genomic_DNA"/>
</dbReference>
<dbReference type="Gene3D" id="2.40.50.1020">
    <property type="entry name" value="LytTr DNA-binding domain"/>
    <property type="match status" value="1"/>
</dbReference>
<dbReference type="Pfam" id="PF04397">
    <property type="entry name" value="LytTR"/>
    <property type="match status" value="1"/>
</dbReference>
<reference evidence="5" key="1">
    <citation type="journal article" date="2019" name="Int. J. Syst. Evol. Microbiol.">
        <title>The Global Catalogue of Microorganisms (GCM) 10K type strain sequencing project: providing services to taxonomists for standard genome sequencing and annotation.</title>
        <authorList>
            <consortium name="The Broad Institute Genomics Platform"/>
            <consortium name="The Broad Institute Genome Sequencing Center for Infectious Disease"/>
            <person name="Wu L."/>
            <person name="Ma J."/>
        </authorList>
    </citation>
    <scope>NUCLEOTIDE SEQUENCE [LARGE SCALE GENOMIC DNA]</scope>
    <source>
        <strain evidence="5">KCTC 23984</strain>
    </source>
</reference>
<evidence type="ECO:0000259" key="2">
    <source>
        <dbReference type="PROSITE" id="PS50110"/>
    </source>
</evidence>
<feature type="modified residue" description="4-aspartylphosphate" evidence="1">
    <location>
        <position position="56"/>
    </location>
</feature>
<protein>
    <submittedName>
        <fullName evidence="4">LytR/AlgR family response regulator transcription factor</fullName>
    </submittedName>
</protein>
<gene>
    <name evidence="4" type="ORF">ACFS7Z_26190</name>
</gene>
<proteinExistence type="predicted"/>
<dbReference type="Gene3D" id="3.40.50.2300">
    <property type="match status" value="1"/>
</dbReference>
<dbReference type="PANTHER" id="PTHR37299">
    <property type="entry name" value="TRANSCRIPTIONAL REGULATOR-RELATED"/>
    <property type="match status" value="1"/>
</dbReference>
<dbReference type="SMART" id="SM00850">
    <property type="entry name" value="LytTR"/>
    <property type="match status" value="1"/>
</dbReference>
<dbReference type="InterPro" id="IPR011006">
    <property type="entry name" value="CheY-like_superfamily"/>
</dbReference>
<sequence>MKVIIVEDEVPSLEKLTFFLKRYDAQIEIIGVAQSIQETVKLLIDRGQEADLLLMDIQLADGLSFQALDQVSLKKPVIFITAYNQYALDAFKANGIDYLLKPINYDAFSSSLDKLKQLSESFNSHLSSVQEIYQHFNRPVYKDRFLVKIGAHIHSVPTAQIRLFHAEGRNTYLIREDGRRLITDYKLESLEELLPPDSFFRVNRSYIVSLEGIKDVLMYSNSRLRINPNFPYGEEIIVSRDKVVHFKAWFGGGRTD</sequence>
<dbReference type="PROSITE" id="PS50930">
    <property type="entry name" value="HTH_LYTTR"/>
    <property type="match status" value="1"/>
</dbReference>
<dbReference type="PANTHER" id="PTHR37299:SF1">
    <property type="entry name" value="STAGE 0 SPORULATION PROTEIN A HOMOLOG"/>
    <property type="match status" value="1"/>
</dbReference>
<dbReference type="Pfam" id="PF00072">
    <property type="entry name" value="Response_reg"/>
    <property type="match status" value="1"/>
</dbReference>
<keyword evidence="5" id="KW-1185">Reference proteome</keyword>
<dbReference type="PROSITE" id="PS50110">
    <property type="entry name" value="RESPONSE_REGULATORY"/>
    <property type="match status" value="1"/>
</dbReference>
<feature type="domain" description="HTH LytTR-type" evidence="3">
    <location>
        <begin position="145"/>
        <end position="252"/>
    </location>
</feature>
<evidence type="ECO:0000313" key="4">
    <source>
        <dbReference type="EMBL" id="MFD3003873.1"/>
    </source>
</evidence>
<dbReference type="SMART" id="SM00448">
    <property type="entry name" value="REC"/>
    <property type="match status" value="1"/>
</dbReference>
<dbReference type="InterPro" id="IPR001789">
    <property type="entry name" value="Sig_transdc_resp-reg_receiver"/>
</dbReference>
<dbReference type="InterPro" id="IPR046947">
    <property type="entry name" value="LytR-like"/>
</dbReference>
<dbReference type="SUPFAM" id="SSF52172">
    <property type="entry name" value="CheY-like"/>
    <property type="match status" value="1"/>
</dbReference>
<feature type="domain" description="Response regulatory" evidence="2">
    <location>
        <begin position="2"/>
        <end position="116"/>
    </location>
</feature>
<keyword evidence="1" id="KW-0597">Phosphoprotein</keyword>
<evidence type="ECO:0000313" key="5">
    <source>
        <dbReference type="Proteomes" id="UP001597641"/>
    </source>
</evidence>
<dbReference type="InterPro" id="IPR007492">
    <property type="entry name" value="LytTR_DNA-bd_dom"/>
</dbReference>
<comment type="caution">
    <text evidence="4">The sequence shown here is derived from an EMBL/GenBank/DDBJ whole genome shotgun (WGS) entry which is preliminary data.</text>
</comment>